<name>A0A653BXG3_CALMS</name>
<reference evidence="1 2" key="1">
    <citation type="submission" date="2019-01" db="EMBL/GenBank/DDBJ databases">
        <authorList>
            <person name="Sayadi A."/>
        </authorList>
    </citation>
    <scope>NUCLEOTIDE SEQUENCE [LARGE SCALE GENOMIC DNA]</scope>
</reference>
<evidence type="ECO:0000313" key="2">
    <source>
        <dbReference type="Proteomes" id="UP000410492"/>
    </source>
</evidence>
<accession>A0A653BXG3</accession>
<keyword evidence="2" id="KW-1185">Reference proteome</keyword>
<dbReference type="Proteomes" id="UP000410492">
    <property type="component" value="Unassembled WGS sequence"/>
</dbReference>
<organism evidence="1 2">
    <name type="scientific">Callosobruchus maculatus</name>
    <name type="common">Southern cowpea weevil</name>
    <name type="synonym">Pulse bruchid</name>
    <dbReference type="NCBI Taxonomy" id="64391"/>
    <lineage>
        <taxon>Eukaryota</taxon>
        <taxon>Metazoa</taxon>
        <taxon>Ecdysozoa</taxon>
        <taxon>Arthropoda</taxon>
        <taxon>Hexapoda</taxon>
        <taxon>Insecta</taxon>
        <taxon>Pterygota</taxon>
        <taxon>Neoptera</taxon>
        <taxon>Endopterygota</taxon>
        <taxon>Coleoptera</taxon>
        <taxon>Polyphaga</taxon>
        <taxon>Cucujiformia</taxon>
        <taxon>Chrysomeloidea</taxon>
        <taxon>Chrysomelidae</taxon>
        <taxon>Bruchinae</taxon>
        <taxon>Bruchini</taxon>
        <taxon>Callosobruchus</taxon>
    </lineage>
</organism>
<feature type="non-terminal residue" evidence="1">
    <location>
        <position position="1"/>
    </location>
</feature>
<dbReference type="EMBL" id="CAACVG010006489">
    <property type="protein sequence ID" value="VEN40335.1"/>
    <property type="molecule type" value="Genomic_DNA"/>
</dbReference>
<gene>
    <name evidence="1" type="ORF">CALMAC_LOCUS4530</name>
</gene>
<proteinExistence type="predicted"/>
<evidence type="ECO:0000313" key="1">
    <source>
        <dbReference type="EMBL" id="VEN40335.1"/>
    </source>
</evidence>
<sequence>IEYTEHLPLAQ</sequence>
<protein>
    <submittedName>
        <fullName evidence="1">Uncharacterized protein</fullName>
    </submittedName>
</protein>